<comment type="caution">
    <text evidence="1">The sequence shown here is derived from an EMBL/GenBank/DDBJ whole genome shotgun (WGS) entry which is preliminary data.</text>
</comment>
<accession>A0ABS9SG83</accession>
<evidence type="ECO:0008006" key="3">
    <source>
        <dbReference type="Google" id="ProtNLM"/>
    </source>
</evidence>
<sequence length="267" mass="31495">MQKITAALHQQCGYITDDIDKQAAVQNAYKRQIYAFVGAIRRLSVNEWYHPVQTGDKRIQNIKCSFYQYPVEIAFRVRKAALSFSIEIFVEIGKKQLRIDDFCRFDFLLERDHCYYQISPKSFDALDWFLTQCKLEWSTNETDELEIVLGKLDQWQVKIDRTEFTETETICVVPQVQVLLSELSNTFLKLEPQFVYDGIIVEGLFEPISKVEIANRIVNITRNEEKEKELVEFLQSLHEKFSNQNNGFFYLTFAEAQKRSWFFKSLS</sequence>
<proteinExistence type="predicted"/>
<reference evidence="1 2" key="1">
    <citation type="submission" date="2022-02" db="EMBL/GenBank/DDBJ databases">
        <authorList>
            <person name="Min J."/>
        </authorList>
    </citation>
    <scope>NUCLEOTIDE SEQUENCE [LARGE SCALE GENOMIC DNA]</scope>
    <source>
        <strain evidence="1 2">GR10-1</strain>
    </source>
</reference>
<dbReference type="Proteomes" id="UP001202248">
    <property type="component" value="Unassembled WGS sequence"/>
</dbReference>
<evidence type="ECO:0000313" key="2">
    <source>
        <dbReference type="Proteomes" id="UP001202248"/>
    </source>
</evidence>
<protein>
    <recommendedName>
        <fullName evidence="3">DUF1822 family protein</fullName>
    </recommendedName>
</protein>
<organism evidence="1 2">
    <name type="scientific">Niabella ginsengisoli</name>
    <dbReference type="NCBI Taxonomy" id="522298"/>
    <lineage>
        <taxon>Bacteria</taxon>
        <taxon>Pseudomonadati</taxon>
        <taxon>Bacteroidota</taxon>
        <taxon>Chitinophagia</taxon>
        <taxon>Chitinophagales</taxon>
        <taxon>Chitinophagaceae</taxon>
        <taxon>Niabella</taxon>
    </lineage>
</organism>
<dbReference type="RefSeq" id="WP_240826756.1">
    <property type="nucleotide sequence ID" value="NZ_JAKWBL010000001.1"/>
</dbReference>
<evidence type="ECO:0000313" key="1">
    <source>
        <dbReference type="EMBL" id="MCH5597365.1"/>
    </source>
</evidence>
<gene>
    <name evidence="1" type="ORF">MKP09_05320</name>
</gene>
<dbReference type="EMBL" id="JAKWBL010000001">
    <property type="protein sequence ID" value="MCH5597365.1"/>
    <property type="molecule type" value="Genomic_DNA"/>
</dbReference>
<name>A0ABS9SG83_9BACT</name>
<keyword evidence="2" id="KW-1185">Reference proteome</keyword>